<evidence type="ECO:0000256" key="1">
    <source>
        <dbReference type="SAM" id="MobiDB-lite"/>
    </source>
</evidence>
<reference evidence="3" key="2">
    <citation type="submission" date="2021-09" db="EMBL/GenBank/DDBJ databases">
        <authorList>
            <person name="Jia N."/>
            <person name="Wang J."/>
            <person name="Shi W."/>
            <person name="Du L."/>
            <person name="Sun Y."/>
            <person name="Zhan W."/>
            <person name="Jiang J."/>
            <person name="Wang Q."/>
            <person name="Zhang B."/>
            <person name="Ji P."/>
            <person name="Sakyi L.B."/>
            <person name="Cui X."/>
            <person name="Yuan T."/>
            <person name="Jiang B."/>
            <person name="Yang W."/>
            <person name="Lam T.T.-Y."/>
            <person name="Chang Q."/>
            <person name="Ding S."/>
            <person name="Wang X."/>
            <person name="Zhu J."/>
            <person name="Ruan X."/>
            <person name="Zhao L."/>
            <person name="Wei J."/>
            <person name="Que T."/>
            <person name="Du C."/>
            <person name="Cheng J."/>
            <person name="Dai P."/>
            <person name="Han X."/>
            <person name="Huang E."/>
            <person name="Gao Y."/>
            <person name="Liu J."/>
            <person name="Shao H."/>
            <person name="Ye R."/>
            <person name="Li L."/>
            <person name="Wei W."/>
            <person name="Wang X."/>
            <person name="Wang C."/>
            <person name="Huo Q."/>
            <person name="Li W."/>
            <person name="Guo W."/>
            <person name="Chen H."/>
            <person name="Chen S."/>
            <person name="Zhou L."/>
            <person name="Zhou L."/>
            <person name="Ni X."/>
            <person name="Tian J."/>
            <person name="Zhou Y."/>
            <person name="Sheng Y."/>
            <person name="Liu T."/>
            <person name="Pan Y."/>
            <person name="Xia L."/>
            <person name="Li J."/>
            <person name="Zhao F."/>
            <person name="Cao W."/>
        </authorList>
    </citation>
    <scope>NUCLEOTIDE SEQUENCE</scope>
    <source>
        <strain evidence="3">Rsan-2018</strain>
        <tissue evidence="3">Larvae</tissue>
    </source>
</reference>
<gene>
    <name evidence="3" type="ORF">HPB52_022549</name>
</gene>
<dbReference type="Gene3D" id="1.10.10.60">
    <property type="entry name" value="Homeodomain-like"/>
    <property type="match status" value="1"/>
</dbReference>
<evidence type="ECO:0000313" key="3">
    <source>
        <dbReference type="EMBL" id="KAH7940229.1"/>
    </source>
</evidence>
<reference evidence="3" key="1">
    <citation type="journal article" date="2020" name="Cell">
        <title>Large-Scale Comparative Analyses of Tick Genomes Elucidate Their Genetic Diversity and Vector Capacities.</title>
        <authorList>
            <consortium name="Tick Genome and Microbiome Consortium (TIGMIC)"/>
            <person name="Jia N."/>
            <person name="Wang J."/>
            <person name="Shi W."/>
            <person name="Du L."/>
            <person name="Sun Y."/>
            <person name="Zhan W."/>
            <person name="Jiang J.F."/>
            <person name="Wang Q."/>
            <person name="Zhang B."/>
            <person name="Ji P."/>
            <person name="Bell-Sakyi L."/>
            <person name="Cui X.M."/>
            <person name="Yuan T.T."/>
            <person name="Jiang B.G."/>
            <person name="Yang W.F."/>
            <person name="Lam T.T."/>
            <person name="Chang Q.C."/>
            <person name="Ding S.J."/>
            <person name="Wang X.J."/>
            <person name="Zhu J.G."/>
            <person name="Ruan X.D."/>
            <person name="Zhao L."/>
            <person name="Wei J.T."/>
            <person name="Ye R.Z."/>
            <person name="Que T.C."/>
            <person name="Du C.H."/>
            <person name="Zhou Y.H."/>
            <person name="Cheng J.X."/>
            <person name="Dai P.F."/>
            <person name="Guo W.B."/>
            <person name="Han X.H."/>
            <person name="Huang E.J."/>
            <person name="Li L.F."/>
            <person name="Wei W."/>
            <person name="Gao Y.C."/>
            <person name="Liu J.Z."/>
            <person name="Shao H.Z."/>
            <person name="Wang X."/>
            <person name="Wang C.C."/>
            <person name="Yang T.C."/>
            <person name="Huo Q.B."/>
            <person name="Li W."/>
            <person name="Chen H.Y."/>
            <person name="Chen S.E."/>
            <person name="Zhou L.G."/>
            <person name="Ni X.B."/>
            <person name="Tian J.H."/>
            <person name="Sheng Y."/>
            <person name="Liu T."/>
            <person name="Pan Y.S."/>
            <person name="Xia L.Y."/>
            <person name="Li J."/>
            <person name="Zhao F."/>
            <person name="Cao W.C."/>
        </authorList>
    </citation>
    <scope>NUCLEOTIDE SEQUENCE</scope>
    <source>
        <strain evidence="3">Rsan-2018</strain>
    </source>
</reference>
<feature type="region of interest" description="Disordered" evidence="1">
    <location>
        <begin position="182"/>
        <end position="201"/>
    </location>
</feature>
<evidence type="ECO:0000259" key="2">
    <source>
        <dbReference type="Pfam" id="PF09607"/>
    </source>
</evidence>
<dbReference type="AlphaFoldDB" id="A0A9D4PGI9"/>
<accession>A0A9D4PGI9</accession>
<comment type="caution">
    <text evidence="3">The sequence shown here is derived from an EMBL/GenBank/DDBJ whole genome shotgun (WGS) entry which is preliminary data.</text>
</comment>
<keyword evidence="4" id="KW-1185">Reference proteome</keyword>
<dbReference type="InterPro" id="IPR018586">
    <property type="entry name" value="Brinker_DNA-bd"/>
</dbReference>
<feature type="domain" description="Brinker DNA-binding" evidence="2">
    <location>
        <begin position="6"/>
        <end position="50"/>
    </location>
</feature>
<organism evidence="3 4">
    <name type="scientific">Rhipicephalus sanguineus</name>
    <name type="common">Brown dog tick</name>
    <name type="synonym">Ixodes sanguineus</name>
    <dbReference type="NCBI Taxonomy" id="34632"/>
    <lineage>
        <taxon>Eukaryota</taxon>
        <taxon>Metazoa</taxon>
        <taxon>Ecdysozoa</taxon>
        <taxon>Arthropoda</taxon>
        <taxon>Chelicerata</taxon>
        <taxon>Arachnida</taxon>
        <taxon>Acari</taxon>
        <taxon>Parasitiformes</taxon>
        <taxon>Ixodida</taxon>
        <taxon>Ixodoidea</taxon>
        <taxon>Ixodidae</taxon>
        <taxon>Rhipicephalinae</taxon>
        <taxon>Rhipicephalus</taxon>
        <taxon>Rhipicephalus</taxon>
    </lineage>
</organism>
<evidence type="ECO:0000313" key="4">
    <source>
        <dbReference type="Proteomes" id="UP000821837"/>
    </source>
</evidence>
<proteinExistence type="predicted"/>
<dbReference type="EMBL" id="JABSTV010001254">
    <property type="protein sequence ID" value="KAH7940229.1"/>
    <property type="molecule type" value="Genomic_DNA"/>
</dbReference>
<dbReference type="Proteomes" id="UP000821837">
    <property type="component" value="Chromosome 8"/>
</dbReference>
<sequence>MGCNNYTAKFKLTVIEFAKGNGNRAATKHFSVSESHVSYWRKQKSSLANTRPGRRAFRGPKQGKFPSIEEELFKYVRELRYRRVVRGAVVCGKKDSAGERGSCCDVQGKQRVGDTLRETPSAGYRVENDPLPANKETPLETVCKWRLPAWDLVSPSIVEKSFKKTGLWNALNGTEDVVLWEGGDSGRGDDSQLDLSASDSD</sequence>
<dbReference type="Pfam" id="PF09607">
    <property type="entry name" value="BrkDBD"/>
    <property type="match status" value="1"/>
</dbReference>
<name>A0A9D4PGI9_RHISA</name>
<protein>
    <recommendedName>
        <fullName evidence="2">Brinker DNA-binding domain-containing protein</fullName>
    </recommendedName>
</protein>